<dbReference type="PANTHER" id="PTHR12286:SF5">
    <property type="entry name" value="SACCHAROPINE DEHYDROGENASE-LIKE OXIDOREDUCTASE"/>
    <property type="match status" value="1"/>
</dbReference>
<dbReference type="HOGENOM" id="CLU_031002_1_0_1"/>
<sequence>TQKPESDDFDFVVFGASGFTGKYVVQEILKECKTEGVTMAVAGRNRNKLAKVVSSTVNEDNKNEKSIEVIIADVNDYQSLLLMCQRAKVILNCVGPYRFFGEAVVKACVEAKTNYVDISGEPQFLENMQLKYDESAKRAGILIVGACGFDSIPSDLGAVYMKQQFQGTLNSIKAYLSLNSGASGLGIHFATYESAVYGLSDVNSLSKVRKAFDHKPLPLVGPRMKREGFVHYKAYMGSYCIPFLGADPSVVKRSQRYFSEELDETPVQYSMYSCIGSLWNIFLMVIFGGIFKFLAQRQWGRSLLLQHPKFFTLGMCSHEGPSKQQLKETSFSITMFGEGYPVGEFNSCEKPKKQITVKVSGPEPGYVATPLVIVQAALCIIQEKQNLPTRGGVFPPAAAFAKTTLISRLQERGVTFKVLTK</sequence>
<comment type="similarity">
    <text evidence="1">Belongs to the saccharopine dehydrogenase family.</text>
</comment>
<dbReference type="InterPro" id="IPR051276">
    <property type="entry name" value="Saccharopine_DH-like_oxidrdct"/>
</dbReference>
<dbReference type="GeneTree" id="ENSGT00390000004799"/>
<evidence type="ECO:0000313" key="6">
    <source>
        <dbReference type="Proteomes" id="UP000007875"/>
    </source>
</evidence>
<dbReference type="InParanoid" id="H2ZGE7"/>
<evidence type="ECO:0000256" key="3">
    <source>
        <dbReference type="SAM" id="Phobius"/>
    </source>
</evidence>
<keyword evidence="3" id="KW-0472">Membrane</keyword>
<evidence type="ECO:0000313" key="5">
    <source>
        <dbReference type="Ensembl" id="ENSCSAVP00000016663.1"/>
    </source>
</evidence>
<keyword evidence="3" id="KW-0812">Transmembrane</keyword>
<keyword evidence="6" id="KW-1185">Reference proteome</keyword>
<dbReference type="SUPFAM" id="SSF51735">
    <property type="entry name" value="NAD(P)-binding Rossmann-fold domains"/>
    <property type="match status" value="1"/>
</dbReference>
<dbReference type="InterPro" id="IPR036291">
    <property type="entry name" value="NAD(P)-bd_dom_sf"/>
</dbReference>
<dbReference type="Proteomes" id="UP000007875">
    <property type="component" value="Unassembled WGS sequence"/>
</dbReference>
<dbReference type="GO" id="GO:0009247">
    <property type="term" value="P:glycolipid biosynthetic process"/>
    <property type="evidence" value="ECO:0007669"/>
    <property type="project" value="TreeGrafter"/>
</dbReference>
<dbReference type="Pfam" id="PF03435">
    <property type="entry name" value="Sacchrp_dh_NADP"/>
    <property type="match status" value="1"/>
</dbReference>
<reference evidence="6" key="1">
    <citation type="submission" date="2003-08" db="EMBL/GenBank/DDBJ databases">
        <authorList>
            <person name="Birren B."/>
            <person name="Nusbaum C."/>
            <person name="Abebe A."/>
            <person name="Abouelleil A."/>
            <person name="Adekoya E."/>
            <person name="Ait-zahra M."/>
            <person name="Allen N."/>
            <person name="Allen T."/>
            <person name="An P."/>
            <person name="Anderson M."/>
            <person name="Anderson S."/>
            <person name="Arachchi H."/>
            <person name="Armbruster J."/>
            <person name="Bachantsang P."/>
            <person name="Baldwin J."/>
            <person name="Barry A."/>
            <person name="Bayul T."/>
            <person name="Blitshsteyn B."/>
            <person name="Bloom T."/>
            <person name="Blye J."/>
            <person name="Boguslavskiy L."/>
            <person name="Borowsky M."/>
            <person name="Boukhgalter B."/>
            <person name="Brunache A."/>
            <person name="Butler J."/>
            <person name="Calixte N."/>
            <person name="Calvo S."/>
            <person name="Camarata J."/>
            <person name="Campo K."/>
            <person name="Chang J."/>
            <person name="Cheshatsang Y."/>
            <person name="Citroen M."/>
            <person name="Collymore A."/>
            <person name="Considine T."/>
            <person name="Cook A."/>
            <person name="Cooke P."/>
            <person name="Corum B."/>
            <person name="Cuomo C."/>
            <person name="David R."/>
            <person name="Dawoe T."/>
            <person name="Degray S."/>
            <person name="Dodge S."/>
            <person name="Dooley K."/>
            <person name="Dorje P."/>
            <person name="Dorjee K."/>
            <person name="Dorris L."/>
            <person name="Duffey N."/>
            <person name="Dupes A."/>
            <person name="Elkins T."/>
            <person name="Engels R."/>
            <person name="Erickson J."/>
            <person name="Farina A."/>
            <person name="Faro S."/>
            <person name="Ferreira P."/>
            <person name="Fischer H."/>
            <person name="Fitzgerald M."/>
            <person name="Foley K."/>
            <person name="Gage D."/>
            <person name="Galagan J."/>
            <person name="Gearin G."/>
            <person name="Gnerre S."/>
            <person name="Gnirke A."/>
            <person name="Goyette A."/>
            <person name="Graham J."/>
            <person name="Grandbois E."/>
            <person name="Gyaltsen K."/>
            <person name="Hafez N."/>
            <person name="Hagopian D."/>
            <person name="Hagos B."/>
            <person name="Hall J."/>
            <person name="Hatcher B."/>
            <person name="Heller A."/>
            <person name="Higgins H."/>
            <person name="Honan T."/>
            <person name="Horn A."/>
            <person name="Houde N."/>
            <person name="Hughes L."/>
            <person name="Hulme W."/>
            <person name="Husby E."/>
            <person name="Iliev I."/>
            <person name="Jaffe D."/>
            <person name="Jones C."/>
            <person name="Kamal M."/>
            <person name="Kamat A."/>
            <person name="Kamvysselis M."/>
            <person name="Karlsson E."/>
            <person name="Kells C."/>
            <person name="Kieu A."/>
            <person name="Kisner P."/>
            <person name="Kodira C."/>
            <person name="Kulbokas E."/>
            <person name="Labutti K."/>
            <person name="Lama D."/>
            <person name="Landers T."/>
            <person name="Leger J."/>
            <person name="Levine S."/>
            <person name="Lewis D."/>
            <person name="Lewis T."/>
            <person name="Lindblad-toh K."/>
            <person name="Liu X."/>
            <person name="Lokyitsang T."/>
            <person name="Lokyitsang Y."/>
            <person name="Lucien O."/>
            <person name="Lui A."/>
            <person name="Ma L.J."/>
            <person name="Mabbitt R."/>
            <person name="Macdonald J."/>
            <person name="Maclean C."/>
            <person name="Major J."/>
            <person name="Manning J."/>
            <person name="Marabella R."/>
            <person name="Maru K."/>
            <person name="Matthews C."/>
            <person name="Mauceli E."/>
            <person name="Mccarthy M."/>
            <person name="Mcdonough S."/>
            <person name="Mcghee T."/>
            <person name="Meldrim J."/>
            <person name="Meneus L."/>
            <person name="Mesirov J."/>
            <person name="Mihalev A."/>
            <person name="Mihova T."/>
            <person name="Mikkelsen T."/>
            <person name="Mlenga V."/>
            <person name="Moru K."/>
            <person name="Mozes J."/>
            <person name="Mulrain L."/>
            <person name="Munson G."/>
            <person name="Naylor J."/>
            <person name="Newes C."/>
            <person name="Nguyen C."/>
            <person name="Nguyen N."/>
            <person name="Nguyen T."/>
            <person name="Nicol R."/>
            <person name="Nielsen C."/>
            <person name="Nizzari M."/>
            <person name="Norbu C."/>
            <person name="Norbu N."/>
            <person name="O'donnell P."/>
            <person name="Okoawo O."/>
            <person name="O'leary S."/>
            <person name="Omotosho B."/>
            <person name="O'neill K."/>
            <person name="Osman S."/>
            <person name="Parker S."/>
            <person name="Perrin D."/>
            <person name="Phunkhang P."/>
            <person name="Piqani B."/>
            <person name="Purcell S."/>
            <person name="Rachupka T."/>
            <person name="Ramasamy U."/>
            <person name="Rameau R."/>
            <person name="Ray V."/>
            <person name="Raymond C."/>
            <person name="Retta R."/>
            <person name="Richardson S."/>
            <person name="Rise C."/>
            <person name="Rodriguez J."/>
            <person name="Rogers J."/>
            <person name="Rogov P."/>
            <person name="Rutman M."/>
            <person name="Schupbach R."/>
            <person name="Seaman C."/>
            <person name="Settipalli S."/>
            <person name="Sharpe T."/>
            <person name="Sheridan J."/>
            <person name="Sherpa N."/>
            <person name="Shi J."/>
            <person name="Smirnov S."/>
            <person name="Smith C."/>
            <person name="Sougnez C."/>
            <person name="Spencer B."/>
            <person name="Stalker J."/>
            <person name="Stange-thomann N."/>
            <person name="Stavropoulos S."/>
            <person name="Stetson K."/>
            <person name="Stone C."/>
            <person name="Stone S."/>
            <person name="Stubbs M."/>
            <person name="Talamas J."/>
            <person name="Tchuinga P."/>
            <person name="Tenzing P."/>
            <person name="Tesfaye S."/>
            <person name="Theodore J."/>
            <person name="Thoulutsang Y."/>
            <person name="Topham K."/>
            <person name="Towey S."/>
            <person name="Tsamla T."/>
            <person name="Tsomo N."/>
            <person name="Vallee D."/>
            <person name="Vassiliev H."/>
            <person name="Venkataraman V."/>
            <person name="Vinson J."/>
            <person name="Vo A."/>
            <person name="Wade C."/>
            <person name="Wang S."/>
            <person name="Wangchuk T."/>
            <person name="Wangdi T."/>
            <person name="Whittaker C."/>
            <person name="Wilkinson J."/>
            <person name="Wu Y."/>
            <person name="Wyman D."/>
            <person name="Yadav S."/>
            <person name="Yang S."/>
            <person name="Yang X."/>
            <person name="Yeager S."/>
            <person name="Yee E."/>
            <person name="Young G."/>
            <person name="Zainoun J."/>
            <person name="Zembeck L."/>
            <person name="Zimmer A."/>
            <person name="Zody M."/>
            <person name="Lander E."/>
        </authorList>
    </citation>
    <scope>NUCLEOTIDE SEQUENCE [LARGE SCALE GENOMIC DNA]</scope>
</reference>
<dbReference type="FunCoup" id="H2ZGE7">
    <property type="interactions" value="50"/>
</dbReference>
<organism evidence="5 6">
    <name type="scientific">Ciona savignyi</name>
    <name type="common">Pacific transparent sea squirt</name>
    <dbReference type="NCBI Taxonomy" id="51511"/>
    <lineage>
        <taxon>Eukaryota</taxon>
        <taxon>Metazoa</taxon>
        <taxon>Chordata</taxon>
        <taxon>Tunicata</taxon>
        <taxon>Ascidiacea</taxon>
        <taxon>Phlebobranchia</taxon>
        <taxon>Cionidae</taxon>
        <taxon>Ciona</taxon>
    </lineage>
</organism>
<dbReference type="AlphaFoldDB" id="H2ZGE7"/>
<dbReference type="Ensembl" id="ENSCSAVT00000016844.1">
    <property type="protein sequence ID" value="ENSCSAVP00000016663.1"/>
    <property type="gene ID" value="ENSCSAVG00000009792.1"/>
</dbReference>
<dbReference type="OMA" id="KRPVQMH"/>
<evidence type="ECO:0000259" key="4">
    <source>
        <dbReference type="Pfam" id="PF03435"/>
    </source>
</evidence>
<reference evidence="5" key="2">
    <citation type="submission" date="2025-08" db="UniProtKB">
        <authorList>
            <consortium name="Ensembl"/>
        </authorList>
    </citation>
    <scope>IDENTIFICATION</scope>
</reference>
<dbReference type="FunFam" id="3.40.50.720:FF:000178">
    <property type="entry name" value="Saccharopine dehydrogenase-like oxidoreductase"/>
    <property type="match status" value="1"/>
</dbReference>
<dbReference type="GO" id="GO:0005739">
    <property type="term" value="C:mitochondrion"/>
    <property type="evidence" value="ECO:0007669"/>
    <property type="project" value="TreeGrafter"/>
</dbReference>
<feature type="domain" description="Saccharopine dehydrogenase NADP binding" evidence="4">
    <location>
        <begin position="12"/>
        <end position="144"/>
    </location>
</feature>
<protein>
    <recommendedName>
        <fullName evidence="2">Saccharopine dehydrogenase-like oxidoreductase</fullName>
    </recommendedName>
</protein>
<dbReference type="InterPro" id="IPR005097">
    <property type="entry name" value="Sacchrp_dh_NADP-bd"/>
</dbReference>
<dbReference type="GO" id="GO:0005811">
    <property type="term" value="C:lipid droplet"/>
    <property type="evidence" value="ECO:0007669"/>
    <property type="project" value="TreeGrafter"/>
</dbReference>
<feature type="transmembrane region" description="Helical" evidence="3">
    <location>
        <begin position="277"/>
        <end position="295"/>
    </location>
</feature>
<dbReference type="PANTHER" id="PTHR12286">
    <property type="entry name" value="SACCHAROPINE DEHYDROGENASE-LIKE OXIDOREDUCTASE"/>
    <property type="match status" value="1"/>
</dbReference>
<accession>H2ZGE7</accession>
<keyword evidence="3" id="KW-1133">Transmembrane helix</keyword>
<evidence type="ECO:0000256" key="1">
    <source>
        <dbReference type="ARBA" id="ARBA00038048"/>
    </source>
</evidence>
<dbReference type="GO" id="GO:0005886">
    <property type="term" value="C:plasma membrane"/>
    <property type="evidence" value="ECO:0007669"/>
    <property type="project" value="TreeGrafter"/>
</dbReference>
<evidence type="ECO:0000256" key="2">
    <source>
        <dbReference type="ARBA" id="ARBA00039852"/>
    </source>
</evidence>
<proteinExistence type="inferred from homology"/>
<name>H2ZGE7_CIOSA</name>
<reference evidence="5" key="3">
    <citation type="submission" date="2025-09" db="UniProtKB">
        <authorList>
            <consortium name="Ensembl"/>
        </authorList>
    </citation>
    <scope>IDENTIFICATION</scope>
</reference>
<dbReference type="Gene3D" id="3.40.50.720">
    <property type="entry name" value="NAD(P)-binding Rossmann-like Domain"/>
    <property type="match status" value="1"/>
</dbReference>
<dbReference type="eggNOG" id="KOG2733">
    <property type="taxonomic scope" value="Eukaryota"/>
</dbReference>